<proteinExistence type="predicted"/>
<accession>A0A2J6Q5H4</accession>
<sequence>METILITEGNLGKVIGYETHFNGAATQALLPLLPQEVSLVDIMQACINGHLEHLSINWQGKTSVMATLSAIPLHDYGDERVIVPRLRTSFSSKLACVLWCPVNNDQGHHIFYDKRVKAREGPKKYNCLTSIPTCRKK</sequence>
<dbReference type="EMBL" id="KZ613480">
    <property type="protein sequence ID" value="PMD21537.1"/>
    <property type="molecule type" value="Genomic_DNA"/>
</dbReference>
<protein>
    <submittedName>
        <fullName evidence="1">Uncharacterized protein</fullName>
    </submittedName>
</protein>
<gene>
    <name evidence="1" type="ORF">NA56DRAFT_116021</name>
</gene>
<dbReference type="Proteomes" id="UP000235672">
    <property type="component" value="Unassembled WGS sequence"/>
</dbReference>
<evidence type="ECO:0000313" key="1">
    <source>
        <dbReference type="EMBL" id="PMD21537.1"/>
    </source>
</evidence>
<evidence type="ECO:0000313" key="2">
    <source>
        <dbReference type="Proteomes" id="UP000235672"/>
    </source>
</evidence>
<keyword evidence="2" id="KW-1185">Reference proteome</keyword>
<organism evidence="1 2">
    <name type="scientific">Hyaloscypha hepaticicola</name>
    <dbReference type="NCBI Taxonomy" id="2082293"/>
    <lineage>
        <taxon>Eukaryota</taxon>
        <taxon>Fungi</taxon>
        <taxon>Dikarya</taxon>
        <taxon>Ascomycota</taxon>
        <taxon>Pezizomycotina</taxon>
        <taxon>Leotiomycetes</taxon>
        <taxon>Helotiales</taxon>
        <taxon>Hyaloscyphaceae</taxon>
        <taxon>Hyaloscypha</taxon>
    </lineage>
</organism>
<reference evidence="1 2" key="1">
    <citation type="submission" date="2016-05" db="EMBL/GenBank/DDBJ databases">
        <title>A degradative enzymes factory behind the ericoid mycorrhizal symbiosis.</title>
        <authorList>
            <consortium name="DOE Joint Genome Institute"/>
            <person name="Martino E."/>
            <person name="Morin E."/>
            <person name="Grelet G."/>
            <person name="Kuo A."/>
            <person name="Kohler A."/>
            <person name="Daghino S."/>
            <person name="Barry K."/>
            <person name="Choi C."/>
            <person name="Cichocki N."/>
            <person name="Clum A."/>
            <person name="Copeland A."/>
            <person name="Hainaut M."/>
            <person name="Haridas S."/>
            <person name="Labutti K."/>
            <person name="Lindquist E."/>
            <person name="Lipzen A."/>
            <person name="Khouja H.-R."/>
            <person name="Murat C."/>
            <person name="Ohm R."/>
            <person name="Olson A."/>
            <person name="Spatafora J."/>
            <person name="Veneault-Fourrey C."/>
            <person name="Henrissat B."/>
            <person name="Grigoriev I."/>
            <person name="Martin F."/>
            <person name="Perotto S."/>
        </authorList>
    </citation>
    <scope>NUCLEOTIDE SEQUENCE [LARGE SCALE GENOMIC DNA]</scope>
    <source>
        <strain evidence="1 2">UAMH 7357</strain>
    </source>
</reference>
<dbReference type="Gene3D" id="3.30.470.20">
    <property type="entry name" value="ATP-grasp fold, B domain"/>
    <property type="match status" value="1"/>
</dbReference>
<dbReference type="AlphaFoldDB" id="A0A2J6Q5H4"/>
<name>A0A2J6Q5H4_9HELO</name>